<evidence type="ECO:0000313" key="2">
    <source>
        <dbReference type="Proteomes" id="UP000789901"/>
    </source>
</evidence>
<name>A0ABN7XLR2_GIGMA</name>
<keyword evidence="2" id="KW-1185">Reference proteome</keyword>
<feature type="non-terminal residue" evidence="1">
    <location>
        <position position="119"/>
    </location>
</feature>
<comment type="caution">
    <text evidence="1">The sequence shown here is derived from an EMBL/GenBank/DDBJ whole genome shotgun (WGS) entry which is preliminary data.</text>
</comment>
<dbReference type="EMBL" id="CAJVQB010158037">
    <property type="protein sequence ID" value="CAG8856268.1"/>
    <property type="molecule type" value="Genomic_DNA"/>
</dbReference>
<dbReference type="Proteomes" id="UP000789901">
    <property type="component" value="Unassembled WGS sequence"/>
</dbReference>
<gene>
    <name evidence="1" type="ORF">GMARGA_LOCUS45089</name>
</gene>
<reference evidence="1 2" key="1">
    <citation type="submission" date="2021-06" db="EMBL/GenBank/DDBJ databases">
        <authorList>
            <person name="Kallberg Y."/>
            <person name="Tangrot J."/>
            <person name="Rosling A."/>
        </authorList>
    </citation>
    <scope>NUCLEOTIDE SEQUENCE [LARGE SCALE GENOMIC DNA]</scope>
    <source>
        <strain evidence="1 2">120-4 pot B 10/14</strain>
    </source>
</reference>
<evidence type="ECO:0000313" key="1">
    <source>
        <dbReference type="EMBL" id="CAG8856268.1"/>
    </source>
</evidence>
<organism evidence="1 2">
    <name type="scientific">Gigaspora margarita</name>
    <dbReference type="NCBI Taxonomy" id="4874"/>
    <lineage>
        <taxon>Eukaryota</taxon>
        <taxon>Fungi</taxon>
        <taxon>Fungi incertae sedis</taxon>
        <taxon>Mucoromycota</taxon>
        <taxon>Glomeromycotina</taxon>
        <taxon>Glomeromycetes</taxon>
        <taxon>Diversisporales</taxon>
        <taxon>Gigasporaceae</taxon>
        <taxon>Gigaspora</taxon>
    </lineage>
</organism>
<accession>A0ABN7XLR2</accession>
<proteinExistence type="predicted"/>
<feature type="non-terminal residue" evidence="1">
    <location>
        <position position="1"/>
    </location>
</feature>
<protein>
    <submittedName>
        <fullName evidence="1">44700_t:CDS:1</fullName>
    </submittedName>
</protein>
<sequence length="119" mass="13552">NKKRLDGGKRLTLTESICKKSSNNNIEHFSDNQLSRKVNQMTRAATRSRRSSITLEENRNYFNGNTQNLILSENPIINYQASDQTSTVPLANNYEQLPETKIYSQSSKQEHLISSSQST</sequence>